<evidence type="ECO:0000313" key="14">
    <source>
        <dbReference type="RefSeq" id="XP_011645287.1"/>
    </source>
</evidence>
<feature type="domain" description="SH3" evidence="10">
    <location>
        <begin position="357"/>
        <end position="417"/>
    </location>
</feature>
<evidence type="ECO:0000259" key="12">
    <source>
        <dbReference type="PROSITE" id="PS51021"/>
    </source>
</evidence>
<feature type="region of interest" description="Disordered" evidence="9">
    <location>
        <begin position="443"/>
        <end position="473"/>
    </location>
</feature>
<keyword evidence="5" id="KW-0344">Guanine-nucleotide releasing factor</keyword>
<dbReference type="CDD" id="cd00174">
    <property type="entry name" value="SH3"/>
    <property type="match status" value="2"/>
</dbReference>
<dbReference type="KEGG" id="pbar:105432261"/>
<proteinExistence type="predicted"/>
<dbReference type="Gene3D" id="1.20.900.10">
    <property type="entry name" value="Dbl homology (DH) domain"/>
    <property type="match status" value="1"/>
</dbReference>
<keyword evidence="13" id="KW-1185">Reference proteome</keyword>
<feature type="domain" description="SH3" evidence="10">
    <location>
        <begin position="276"/>
        <end position="335"/>
    </location>
</feature>
<feature type="domain" description="BAR" evidence="12">
    <location>
        <begin position="736"/>
        <end position="946"/>
    </location>
</feature>
<evidence type="ECO:0000256" key="6">
    <source>
        <dbReference type="ARBA" id="ARBA00022949"/>
    </source>
</evidence>
<dbReference type="RefSeq" id="XP_011645287.1">
    <property type="nucleotide sequence ID" value="XM_011646985.2"/>
</dbReference>
<evidence type="ECO:0000256" key="3">
    <source>
        <dbReference type="ARBA" id="ARBA00018186"/>
    </source>
</evidence>
<dbReference type="SMART" id="SM00721">
    <property type="entry name" value="BAR"/>
    <property type="match status" value="1"/>
</dbReference>
<dbReference type="InterPro" id="IPR000219">
    <property type="entry name" value="DH_dom"/>
</dbReference>
<dbReference type="PROSITE" id="PS00741">
    <property type="entry name" value="DH_1"/>
    <property type="match status" value="1"/>
</dbReference>
<dbReference type="InterPro" id="IPR035899">
    <property type="entry name" value="DBL_dom_sf"/>
</dbReference>
<keyword evidence="6" id="KW-0965">Cell junction</keyword>
<dbReference type="CDD" id="cd00160">
    <property type="entry name" value="RhoGEF"/>
    <property type="match status" value="1"/>
</dbReference>
<feature type="domain" description="SH3" evidence="10">
    <location>
        <begin position="2"/>
        <end position="61"/>
    </location>
</feature>
<dbReference type="SMART" id="SM00325">
    <property type="entry name" value="RhoGEF"/>
    <property type="match status" value="1"/>
</dbReference>
<feature type="compositionally biased region" description="Pro residues" evidence="9">
    <location>
        <begin position="460"/>
        <end position="469"/>
    </location>
</feature>
<evidence type="ECO:0000259" key="10">
    <source>
        <dbReference type="PROSITE" id="PS50002"/>
    </source>
</evidence>
<dbReference type="PROSITE" id="PS50010">
    <property type="entry name" value="DH_2"/>
    <property type="match status" value="1"/>
</dbReference>
<dbReference type="Pfam" id="PF03114">
    <property type="entry name" value="BAR"/>
    <property type="match status" value="1"/>
</dbReference>
<dbReference type="OrthoDB" id="27823at2759"/>
<dbReference type="AlphaFoldDB" id="A0A6I9WNY1"/>
<dbReference type="Pfam" id="PF00621">
    <property type="entry name" value="RhoGEF"/>
    <property type="match status" value="1"/>
</dbReference>
<dbReference type="CDD" id="cd11800">
    <property type="entry name" value="SH3_DNMBP_C2_like"/>
    <property type="match status" value="1"/>
</dbReference>
<feature type="domain" description="SH3" evidence="10">
    <location>
        <begin position="136"/>
        <end position="196"/>
    </location>
</feature>
<feature type="domain" description="DH" evidence="11">
    <location>
        <begin position="510"/>
        <end position="696"/>
    </location>
</feature>
<evidence type="ECO:0000256" key="2">
    <source>
        <dbReference type="ARBA" id="ARBA00004348"/>
    </source>
</evidence>
<dbReference type="GO" id="GO:0005085">
    <property type="term" value="F:guanyl-nucleotide exchange factor activity"/>
    <property type="evidence" value="ECO:0007669"/>
    <property type="project" value="UniProtKB-KW"/>
</dbReference>
<name>A0A6I9WNY1_9HYME</name>
<evidence type="ECO:0000256" key="7">
    <source>
        <dbReference type="ARBA" id="ARBA00032587"/>
    </source>
</evidence>
<dbReference type="SUPFAM" id="SSF48065">
    <property type="entry name" value="DBL homology domain (DH-domain)"/>
    <property type="match status" value="1"/>
</dbReference>
<dbReference type="InterPro" id="IPR051492">
    <property type="entry name" value="Dynamin-Rho_GEF"/>
</dbReference>
<comment type="subcellular location">
    <subcellularLocation>
        <location evidence="1">Cell junction</location>
    </subcellularLocation>
    <subcellularLocation>
        <location evidence="2">Golgi apparatus</location>
        <location evidence="2">Golgi stack</location>
    </subcellularLocation>
</comment>
<feature type="domain" description="SH3" evidence="10">
    <location>
        <begin position="1157"/>
        <end position="1221"/>
    </location>
</feature>
<dbReference type="InterPro" id="IPR027267">
    <property type="entry name" value="AH/BAR_dom_sf"/>
</dbReference>
<dbReference type="InterPro" id="IPR036028">
    <property type="entry name" value="SH3-like_dom_sf"/>
</dbReference>
<dbReference type="InterPro" id="IPR004148">
    <property type="entry name" value="BAR_dom"/>
</dbReference>
<evidence type="ECO:0000259" key="11">
    <source>
        <dbReference type="PROSITE" id="PS50010"/>
    </source>
</evidence>
<dbReference type="GO" id="GO:0035556">
    <property type="term" value="P:intracellular signal transduction"/>
    <property type="evidence" value="ECO:0007669"/>
    <property type="project" value="InterPro"/>
</dbReference>
<dbReference type="Proteomes" id="UP000504615">
    <property type="component" value="Unplaced"/>
</dbReference>
<dbReference type="PANTHER" id="PTHR22834:SF20">
    <property type="entry name" value="SH3 DOMAIN-CONTAINING PROTEIN"/>
    <property type="match status" value="1"/>
</dbReference>
<organism evidence="13 14">
    <name type="scientific">Pogonomyrmex barbatus</name>
    <name type="common">red harvester ant</name>
    <dbReference type="NCBI Taxonomy" id="144034"/>
    <lineage>
        <taxon>Eukaryota</taxon>
        <taxon>Metazoa</taxon>
        <taxon>Ecdysozoa</taxon>
        <taxon>Arthropoda</taxon>
        <taxon>Hexapoda</taxon>
        <taxon>Insecta</taxon>
        <taxon>Pterygota</taxon>
        <taxon>Neoptera</taxon>
        <taxon>Endopterygota</taxon>
        <taxon>Hymenoptera</taxon>
        <taxon>Apocrita</taxon>
        <taxon>Aculeata</taxon>
        <taxon>Formicoidea</taxon>
        <taxon>Formicidae</taxon>
        <taxon>Myrmicinae</taxon>
        <taxon>Pogonomyrmex</taxon>
    </lineage>
</organism>
<dbReference type="Pfam" id="PF00018">
    <property type="entry name" value="SH3_1"/>
    <property type="match status" value="3"/>
</dbReference>
<dbReference type="GeneID" id="105432261"/>
<dbReference type="GO" id="GO:0070161">
    <property type="term" value="C:anchoring junction"/>
    <property type="evidence" value="ECO:0007669"/>
    <property type="project" value="UniProtKB-SubCell"/>
</dbReference>
<accession>A0A6I9WNY1</accession>
<dbReference type="SUPFAM" id="SSF50044">
    <property type="entry name" value="SH3-domain"/>
    <property type="match status" value="7"/>
</dbReference>
<keyword evidence="4 8" id="KW-0728">SH3 domain</keyword>
<dbReference type="SMART" id="SM00326">
    <property type="entry name" value="SH3"/>
    <property type="match status" value="6"/>
</dbReference>
<feature type="domain" description="SH3" evidence="10">
    <location>
        <begin position="66"/>
        <end position="125"/>
    </location>
</feature>
<evidence type="ECO:0000313" key="13">
    <source>
        <dbReference type="Proteomes" id="UP000504615"/>
    </source>
</evidence>
<sequence>MEPGTLTRVLHDFLTTVDGELSLPKGHYFLIHEIIDKHWCRGQSQDKIGKFPLSHLHKVDIPQLGETERLFVSIASFPGEETGDLSFAQGELIIGTRDIGSGWCMGRTSSKNGIFPMTHTWELDISIIKKTIKKKSIRKRAKVKTTLKAQLDEELDLNAGEIVVVIEILDDGWCRGITEDGREGIFPEGFISYLDTDQDMIDQGEMTTASNLSSFSTVNSTIYKDFGQTSINHYVNLPDEPAPNYFDLFPEVMPITHDTTNDTRNIQYNNHENSIDIKPYAITLYPFNAQFPNELSFGAGEVVHLTRHIDSEWMEGIIDTTKGIFPSSYVNIIVDCAEVKQHQIQPEIISAKKDALEPGATVRVLFTFNAQMDGDLNVHEGEVVTVLEMANDDWVKVKNKNDLIGLCPREYLSSVSEYSLNSLEKSNLEDFEDFVMIRHKEGNAVTNEEQTPKRLSQPHRPAPPAPAPGRTPLQKETLINGEVSAQNDRTQENKSVINNIVDMKQKRIDQRQNVISELVITEKEYVRDLKLTYETFNLHDPSFLESKKIDVATLFGNILEVIHVAEELLDMILKAMKGCDENLQTIGPCFVKMADKMKNIYVKYCGNHEAALALLNKYESNEEIMRVFNKGIETLRRQIACFDMSSILIKPVQRILKYPLILYELVKCTEDNHPDKAAIEEAWKVMTNVASYINEYKRRRDIVSKYLDSDNTLLSKMSKLNMHSVAKMSTRLSTRLSASLGLTNITSDTEFEELEKQFRSIEKCTWQLVKDIEQCITYLSDEAMSGEAIAELLVHYYQESPTGEVKKLKDIRSTIWSQYMQDFKLCIEKRVSAPLHSLAMMLEGPAVLVAKRHDKLLDYDAAISKSEKYKESKIVQEELFTAKSNYEALNQQLLEELPIFLDAAANILVTCINAFASARKLLSGRITKQYLTLCETSPHLSSQDVLESFLVNHNLVWNQIKRFAFADTNFSIDESQSQSCKQTEEQRSLLREKYTVDKLYVVVEDVASSSILDVGAARGTLVGAIKKQDPMGDTARWYVDTGVTQGFLPSQKLRPVQRQNQHCDQIASDISAVTEKKRSSPPNLMSLDSPEKEIKKESTSHLQDLLLLDQEMKISHNYSNISDMKINHNYSNISDMKINHNYSNISETPRVQVYQNIHSEFYYAMYDFAGNIPGTLPITNGQALRLLRPHDEKGNDEWWLVENRNGKQGYVPRNYLSSLIKPKS</sequence>
<dbReference type="SUPFAM" id="SSF103657">
    <property type="entry name" value="BAR/IMD domain-like"/>
    <property type="match status" value="1"/>
</dbReference>
<dbReference type="GO" id="GO:0005795">
    <property type="term" value="C:Golgi stack"/>
    <property type="evidence" value="ECO:0007669"/>
    <property type="project" value="UniProtKB-SubCell"/>
</dbReference>
<dbReference type="Pfam" id="PF14604">
    <property type="entry name" value="SH3_9"/>
    <property type="match status" value="2"/>
</dbReference>
<protein>
    <recommendedName>
        <fullName evidence="3">Dynamin-binding protein</fullName>
    </recommendedName>
    <alternativeName>
        <fullName evidence="7">Scaffold protein Tuba</fullName>
    </alternativeName>
</protein>
<dbReference type="PROSITE" id="PS50002">
    <property type="entry name" value="SH3"/>
    <property type="match status" value="6"/>
</dbReference>
<reference evidence="14" key="1">
    <citation type="submission" date="2025-08" db="UniProtKB">
        <authorList>
            <consortium name="RefSeq"/>
        </authorList>
    </citation>
    <scope>IDENTIFICATION</scope>
</reference>
<evidence type="ECO:0000256" key="1">
    <source>
        <dbReference type="ARBA" id="ARBA00004282"/>
    </source>
</evidence>
<dbReference type="Gene3D" id="1.20.1270.60">
    <property type="entry name" value="Arfaptin homology (AH) domain/BAR domain"/>
    <property type="match status" value="1"/>
</dbReference>
<dbReference type="InterPro" id="IPR001452">
    <property type="entry name" value="SH3_domain"/>
</dbReference>
<evidence type="ECO:0000256" key="4">
    <source>
        <dbReference type="ARBA" id="ARBA00022443"/>
    </source>
</evidence>
<dbReference type="PROSITE" id="PS51021">
    <property type="entry name" value="BAR"/>
    <property type="match status" value="1"/>
</dbReference>
<dbReference type="Gene3D" id="2.30.30.40">
    <property type="entry name" value="SH3 Domains"/>
    <property type="match status" value="7"/>
</dbReference>
<evidence type="ECO:0000256" key="5">
    <source>
        <dbReference type="ARBA" id="ARBA00022658"/>
    </source>
</evidence>
<dbReference type="InterPro" id="IPR001331">
    <property type="entry name" value="GDS_CDC24_CS"/>
</dbReference>
<evidence type="ECO:0000256" key="8">
    <source>
        <dbReference type="PROSITE-ProRule" id="PRU00192"/>
    </source>
</evidence>
<gene>
    <name evidence="14" type="primary">LOC105432261</name>
</gene>
<evidence type="ECO:0000256" key="9">
    <source>
        <dbReference type="SAM" id="MobiDB-lite"/>
    </source>
</evidence>
<dbReference type="PANTHER" id="PTHR22834">
    <property type="entry name" value="NUCLEAR FUSION PROTEIN FUS2"/>
    <property type="match status" value="1"/>
</dbReference>